<dbReference type="EMBL" id="JALNTZ010000010">
    <property type="protein sequence ID" value="KAJ3640290.1"/>
    <property type="molecule type" value="Genomic_DNA"/>
</dbReference>
<name>A0AA38HM79_9CUCU</name>
<feature type="region of interest" description="Disordered" evidence="1">
    <location>
        <begin position="1"/>
        <end position="34"/>
    </location>
</feature>
<protein>
    <submittedName>
        <fullName evidence="2">Uncharacterized protein</fullName>
    </submittedName>
</protein>
<feature type="compositionally biased region" description="Basic and acidic residues" evidence="1">
    <location>
        <begin position="9"/>
        <end position="19"/>
    </location>
</feature>
<organism evidence="2 3">
    <name type="scientific">Zophobas morio</name>
    <dbReference type="NCBI Taxonomy" id="2755281"/>
    <lineage>
        <taxon>Eukaryota</taxon>
        <taxon>Metazoa</taxon>
        <taxon>Ecdysozoa</taxon>
        <taxon>Arthropoda</taxon>
        <taxon>Hexapoda</taxon>
        <taxon>Insecta</taxon>
        <taxon>Pterygota</taxon>
        <taxon>Neoptera</taxon>
        <taxon>Endopterygota</taxon>
        <taxon>Coleoptera</taxon>
        <taxon>Polyphaga</taxon>
        <taxon>Cucujiformia</taxon>
        <taxon>Tenebrionidae</taxon>
        <taxon>Zophobas</taxon>
    </lineage>
</organism>
<gene>
    <name evidence="2" type="ORF">Zmor_003599</name>
</gene>
<keyword evidence="3" id="KW-1185">Reference proteome</keyword>
<evidence type="ECO:0000313" key="2">
    <source>
        <dbReference type="EMBL" id="KAJ3640290.1"/>
    </source>
</evidence>
<dbReference type="AlphaFoldDB" id="A0AA38HM79"/>
<evidence type="ECO:0000256" key="1">
    <source>
        <dbReference type="SAM" id="MobiDB-lite"/>
    </source>
</evidence>
<dbReference type="Proteomes" id="UP001168821">
    <property type="component" value="Unassembled WGS sequence"/>
</dbReference>
<evidence type="ECO:0000313" key="3">
    <source>
        <dbReference type="Proteomes" id="UP001168821"/>
    </source>
</evidence>
<reference evidence="2" key="1">
    <citation type="journal article" date="2023" name="G3 (Bethesda)">
        <title>Whole genome assemblies of Zophobas morio and Tenebrio molitor.</title>
        <authorList>
            <person name="Kaur S."/>
            <person name="Stinson S.A."/>
            <person name="diCenzo G.C."/>
        </authorList>
    </citation>
    <scope>NUCLEOTIDE SEQUENCE</scope>
    <source>
        <strain evidence="2">QUZm001</strain>
    </source>
</reference>
<proteinExistence type="predicted"/>
<sequence length="123" mass="14264">MDLGPRFAPKVDKTEDLKSWKSLQPRDQSGPSRGAHECIVSPWRLLRILSYWKRRKLESLTHSPRWRASSLPEAWRSILERVQASVSEGTLLYSLLLNTNLLLLRAVQSTQQKYLKYQVQSTS</sequence>
<feature type="compositionally biased region" description="Polar residues" evidence="1">
    <location>
        <begin position="21"/>
        <end position="31"/>
    </location>
</feature>
<comment type="caution">
    <text evidence="2">The sequence shown here is derived from an EMBL/GenBank/DDBJ whole genome shotgun (WGS) entry which is preliminary data.</text>
</comment>
<accession>A0AA38HM79</accession>